<accession>A0A7G5IJV6</accession>
<proteinExistence type="predicted"/>
<sequence>MTDLDQQLRAWATTPAGDQAALARILAGVDAATRPVPAHRWRWAMGSGALAAGIAAAWLLLTPTPAPAPSVSPDADTLLVSVSDPAKLSFATLYTPTPDEEQYL</sequence>
<keyword evidence="1" id="KW-1133">Transmembrane helix</keyword>
<dbReference type="EMBL" id="CP059851">
    <property type="protein sequence ID" value="QMW23648.1"/>
    <property type="molecule type" value="Genomic_DNA"/>
</dbReference>
<evidence type="ECO:0000313" key="2">
    <source>
        <dbReference type="EMBL" id="QMW23648.1"/>
    </source>
</evidence>
<reference evidence="2 3" key="1">
    <citation type="submission" date="2020-07" db="EMBL/GenBank/DDBJ databases">
        <title>Complete genome sequence for Sandaracinobacter sp. M6.</title>
        <authorList>
            <person name="Tang Y."/>
            <person name="Liu Q."/>
            <person name="Guo Z."/>
            <person name="Lei P."/>
            <person name="Huang B."/>
        </authorList>
    </citation>
    <scope>NUCLEOTIDE SEQUENCE [LARGE SCALE GENOMIC DNA]</scope>
    <source>
        <strain evidence="2 3">M6</strain>
    </source>
</reference>
<protein>
    <submittedName>
        <fullName evidence="2">Uncharacterized protein</fullName>
    </submittedName>
</protein>
<organism evidence="2 3">
    <name type="scientific">Sandaracinobacteroides saxicola</name>
    <dbReference type="NCBI Taxonomy" id="2759707"/>
    <lineage>
        <taxon>Bacteria</taxon>
        <taxon>Pseudomonadati</taxon>
        <taxon>Pseudomonadota</taxon>
        <taxon>Alphaproteobacteria</taxon>
        <taxon>Sphingomonadales</taxon>
        <taxon>Sphingosinicellaceae</taxon>
        <taxon>Sandaracinobacteroides</taxon>
    </lineage>
</organism>
<keyword evidence="1" id="KW-0472">Membrane</keyword>
<evidence type="ECO:0000313" key="3">
    <source>
        <dbReference type="Proteomes" id="UP000515292"/>
    </source>
</evidence>
<dbReference type="Proteomes" id="UP000515292">
    <property type="component" value="Chromosome"/>
</dbReference>
<name>A0A7G5IJV6_9SPHN</name>
<keyword evidence="3" id="KW-1185">Reference proteome</keyword>
<dbReference type="KEGG" id="sand:H3309_03925"/>
<evidence type="ECO:0000256" key="1">
    <source>
        <dbReference type="SAM" id="Phobius"/>
    </source>
</evidence>
<dbReference type="RefSeq" id="WP_182297471.1">
    <property type="nucleotide sequence ID" value="NZ_CP059851.1"/>
</dbReference>
<gene>
    <name evidence="2" type="ORF">H3309_03925</name>
</gene>
<dbReference type="AlphaFoldDB" id="A0A7G5IJV6"/>
<keyword evidence="1" id="KW-0812">Transmembrane</keyword>
<feature type="transmembrane region" description="Helical" evidence="1">
    <location>
        <begin position="43"/>
        <end position="61"/>
    </location>
</feature>